<keyword evidence="1" id="KW-0175">Coiled coil</keyword>
<gene>
    <name evidence="2" type="ORF">H7C19_07230</name>
</gene>
<protein>
    <submittedName>
        <fullName evidence="2">Uncharacterized protein</fullName>
    </submittedName>
</protein>
<accession>A0A7X0VEP9</accession>
<evidence type="ECO:0000313" key="3">
    <source>
        <dbReference type="Proteomes" id="UP000547209"/>
    </source>
</evidence>
<proteinExistence type="predicted"/>
<dbReference type="Proteomes" id="UP000547209">
    <property type="component" value="Unassembled WGS sequence"/>
</dbReference>
<dbReference type="RefSeq" id="WP_185141924.1">
    <property type="nucleotide sequence ID" value="NZ_JACJVP010000008.1"/>
</dbReference>
<dbReference type="AlphaFoldDB" id="A0A7X0VEP9"/>
<dbReference type="Gene3D" id="1.20.1420.60">
    <property type="match status" value="1"/>
</dbReference>
<dbReference type="EMBL" id="JACJVP010000008">
    <property type="protein sequence ID" value="MBB6670478.1"/>
    <property type="molecule type" value="Genomic_DNA"/>
</dbReference>
<sequence>MMLVEMQRSQFEALNDEELFLICTEPTVTRIRGRNLAVKSEAIAELNRGQQALCMFRVLYPAQHSEADFEAWIAYLLEQPAYWKGVNDGLRFWGETALIQLLEAARETLEAKERETLEEDRAIIQSSIRSLFEKFRSQVQSSLGHICLYIRSHPQEFVQLMA</sequence>
<name>A0A7X0VEP9_9BACL</name>
<organism evidence="2 3">
    <name type="scientific">Cohnella nanjingensis</name>
    <dbReference type="NCBI Taxonomy" id="1387779"/>
    <lineage>
        <taxon>Bacteria</taxon>
        <taxon>Bacillati</taxon>
        <taxon>Bacillota</taxon>
        <taxon>Bacilli</taxon>
        <taxon>Bacillales</taxon>
        <taxon>Paenibacillaceae</taxon>
        <taxon>Cohnella</taxon>
    </lineage>
</organism>
<evidence type="ECO:0000256" key="1">
    <source>
        <dbReference type="SAM" id="Coils"/>
    </source>
</evidence>
<evidence type="ECO:0000313" key="2">
    <source>
        <dbReference type="EMBL" id="MBB6670478.1"/>
    </source>
</evidence>
<feature type="coiled-coil region" evidence="1">
    <location>
        <begin position="95"/>
        <end position="122"/>
    </location>
</feature>
<reference evidence="2 3" key="1">
    <citation type="submission" date="2020-08" db="EMBL/GenBank/DDBJ databases">
        <title>Cohnella phylogeny.</title>
        <authorList>
            <person name="Dunlap C."/>
        </authorList>
    </citation>
    <scope>NUCLEOTIDE SEQUENCE [LARGE SCALE GENOMIC DNA]</scope>
    <source>
        <strain evidence="2 3">DSM 28246</strain>
    </source>
</reference>
<comment type="caution">
    <text evidence="2">The sequence shown here is derived from an EMBL/GenBank/DDBJ whole genome shotgun (WGS) entry which is preliminary data.</text>
</comment>
<keyword evidence="3" id="KW-1185">Reference proteome</keyword>